<evidence type="ECO:0000313" key="4">
    <source>
        <dbReference type="EMBL" id="CDM66274.1"/>
    </source>
</evidence>
<proteinExistence type="predicted"/>
<dbReference type="GO" id="GO:0016020">
    <property type="term" value="C:membrane"/>
    <property type="evidence" value="ECO:0007669"/>
    <property type="project" value="TreeGrafter"/>
</dbReference>
<dbReference type="OrthoDB" id="9765680at2"/>
<dbReference type="RefSeq" id="WP_060635595.1">
    <property type="nucleotide sequence ID" value="NZ_CBXV010000008.1"/>
</dbReference>
<accession>A0A0B6X135</accession>
<dbReference type="PANTHER" id="PTHR43272">
    <property type="entry name" value="LONG-CHAIN-FATTY-ACID--COA LIGASE"/>
    <property type="match status" value="1"/>
</dbReference>
<dbReference type="InterPro" id="IPR000873">
    <property type="entry name" value="AMP-dep_synth/lig_dom"/>
</dbReference>
<keyword evidence="1" id="KW-0547">Nucleotide-binding</keyword>
<dbReference type="GO" id="GO:0004467">
    <property type="term" value="F:long-chain fatty acid-CoA ligase activity"/>
    <property type="evidence" value="ECO:0007669"/>
    <property type="project" value="UniProtKB-EC"/>
</dbReference>
<dbReference type="CDD" id="cd05907">
    <property type="entry name" value="VL_LC_FACS_like"/>
    <property type="match status" value="1"/>
</dbReference>
<evidence type="ECO:0000256" key="1">
    <source>
        <dbReference type="ARBA" id="ARBA00022741"/>
    </source>
</evidence>
<keyword evidence="2" id="KW-0067">ATP-binding</keyword>
<dbReference type="PROSITE" id="PS00455">
    <property type="entry name" value="AMP_BINDING"/>
    <property type="match status" value="1"/>
</dbReference>
<reference evidence="4 5" key="2">
    <citation type="submission" date="2015-01" db="EMBL/GenBank/DDBJ databases">
        <title>Complete genome sequence of Pyrinomonas methylaliphatogenes type strain K22T.</title>
        <authorList>
            <person name="Lee K.C.Y."/>
            <person name="Power J.F."/>
            <person name="Dunfield P.F."/>
            <person name="Morgan X.C."/>
            <person name="Huttenhower C."/>
            <person name="Stott M.B."/>
        </authorList>
    </citation>
    <scope>NUCLEOTIDE SEQUENCE [LARGE SCALE GENOMIC DNA]</scope>
    <source>
        <strain evidence="4 5">K22</strain>
    </source>
</reference>
<dbReference type="PRINTS" id="PR00154">
    <property type="entry name" value="AMPBINDING"/>
</dbReference>
<gene>
    <name evidence="4" type="ORF">PYK22_02294</name>
</gene>
<dbReference type="PANTHER" id="PTHR43272:SF33">
    <property type="entry name" value="AMP-BINDING DOMAIN-CONTAINING PROTEIN-RELATED"/>
    <property type="match status" value="1"/>
</dbReference>
<dbReference type="SUPFAM" id="SSF56801">
    <property type="entry name" value="Acetyl-CoA synthetase-like"/>
    <property type="match status" value="1"/>
</dbReference>
<sequence>MKAQAEERPRTLPQLCLTALGRHNRADAVNYKQGGRWRRVSAREFARRVRSIALGLAELGVRKGDRIALLSENRPEWSIVDLAILSLGAVNVPLYTTQTPDQIRFILQDSAARVLFVSNARLLRRARQALEGIESLERISIFDAEADEDALSLAALEKRGEEMDRRDPARFDLFVGEVEPDDLATIIYTSGTTGEPKGVMLSHGNFVANVLSISSALPITAKDVAISVLPLSHIFERTVFYVFCWNGVAVHYAASFDQVGEFLAEVRPTVMTAVPRLFEKVYHRIVKRGMQGSALRRRIFSWALEVGQRYAEALDRDEKNVPASLRLEHALADRLVFSKWRAGVGGRLRYFVSGGAPLAPSLSRAFLAAGIPILQGYGMTETCIVSANRPEDNCIGSVGLPFPGVEVRIAEDGEILVRSPSVMRGYYNLPEETRAMFTADGWFRTGDVGHMDERGHLYITDRKKELFKLSNGKYVAPQLVESMIKRSALVNQVAVVGAGRKFPVALVVPDWEALAEAMAGERAVPPNSPAEWSGDPVARRILQREIARWTAELNEHERVRRAAIVPEEFSIEGGELTPTLKLRRRVIEERYAHLIDRLYNEEKDR</sequence>
<dbReference type="Pfam" id="PF00501">
    <property type="entry name" value="AMP-binding"/>
    <property type="match status" value="1"/>
</dbReference>
<dbReference type="GO" id="GO:0005524">
    <property type="term" value="F:ATP binding"/>
    <property type="evidence" value="ECO:0007669"/>
    <property type="project" value="UniProtKB-KW"/>
</dbReference>
<dbReference type="EC" id="6.2.1.3" evidence="4"/>
<keyword evidence="4" id="KW-0436">Ligase</keyword>
<dbReference type="STRING" id="454194.PYK22_02294"/>
<protein>
    <submittedName>
        <fullName evidence="4">AMP-forming long-chain acyl-CoA synthetase</fullName>
        <ecNumber evidence="4">6.2.1.3</ecNumber>
    </submittedName>
</protein>
<dbReference type="Gene3D" id="3.40.50.12780">
    <property type="entry name" value="N-terminal domain of ligase-like"/>
    <property type="match status" value="2"/>
</dbReference>
<evidence type="ECO:0000256" key="2">
    <source>
        <dbReference type="ARBA" id="ARBA00022840"/>
    </source>
</evidence>
<keyword evidence="5" id="KW-1185">Reference proteome</keyword>
<dbReference type="InterPro" id="IPR020845">
    <property type="entry name" value="AMP-binding_CS"/>
</dbReference>
<organism evidence="4 5">
    <name type="scientific">Pyrinomonas methylaliphatogenes</name>
    <dbReference type="NCBI Taxonomy" id="454194"/>
    <lineage>
        <taxon>Bacteria</taxon>
        <taxon>Pseudomonadati</taxon>
        <taxon>Acidobacteriota</taxon>
        <taxon>Blastocatellia</taxon>
        <taxon>Blastocatellales</taxon>
        <taxon>Pyrinomonadaceae</taxon>
        <taxon>Pyrinomonas</taxon>
    </lineage>
</organism>
<feature type="domain" description="AMP-dependent synthetase/ligase" evidence="3">
    <location>
        <begin position="23"/>
        <end position="427"/>
    </location>
</feature>
<dbReference type="Pfam" id="PF23562">
    <property type="entry name" value="AMP-binding_C_3"/>
    <property type="match status" value="1"/>
</dbReference>
<dbReference type="AlphaFoldDB" id="A0A0B6X135"/>
<reference evidence="4 5" key="1">
    <citation type="submission" date="2013-12" db="EMBL/GenBank/DDBJ databases">
        <authorList>
            <person name="Stott M."/>
        </authorList>
    </citation>
    <scope>NUCLEOTIDE SEQUENCE [LARGE SCALE GENOMIC DNA]</scope>
    <source>
        <strain evidence="4 5">K22</strain>
    </source>
</reference>
<name>A0A0B6X135_9BACT</name>
<dbReference type="EMBL" id="CBXV010000008">
    <property type="protein sequence ID" value="CDM66274.1"/>
    <property type="molecule type" value="Genomic_DNA"/>
</dbReference>
<evidence type="ECO:0000259" key="3">
    <source>
        <dbReference type="Pfam" id="PF00501"/>
    </source>
</evidence>
<evidence type="ECO:0000313" key="5">
    <source>
        <dbReference type="Proteomes" id="UP000031518"/>
    </source>
</evidence>
<dbReference type="InterPro" id="IPR020459">
    <property type="entry name" value="AMP-binding"/>
</dbReference>
<dbReference type="InterPro" id="IPR042099">
    <property type="entry name" value="ANL_N_sf"/>
</dbReference>
<dbReference type="Proteomes" id="UP000031518">
    <property type="component" value="Unassembled WGS sequence"/>
</dbReference>